<sequence length="888" mass="103747">MTNLSKISNLNKLKCRLERNLNQNIFTHLVINGVYTKSVFLYRFDRCFHYIVDDVNYRLDNKYVKRNLDNLDKNIKWLRSLNSLESYIGAENNSDESRELLVKLDILKNVDKIEDEYDGKSLLKYLEDKCLLVESILDYIPNTTKEFRRKHIINNPLIHYVYRLIRKNMDMLSSGILIKYYNVLLEIDVDDINDLLAEMYLGIWKILESESMNKDDRMEIKIDLLSRIINKVDTTRIQDKIEDVLISSLCSNVVFYKKIIELTQIVYYTHIKQANTLIIGSGIDSGFKNDDIFSNNPDNYLENYVLKLNNYVYLLDNRSLINSLYLLYKLKYVDTEIFNKFTEAIMYKFDTFSYEEMEVLVSIISNYKHLYIMSGVDLGECIYSEGGKMLLNMMRRYFEDKLLNLRLTTMLDPLTSLTMLGKSSNYLKSLLLKKMNSDMMWALNMVEFGKLLVLLSNLRVNKSNEQVSGLIQDYLYKSDNLLVSTSTDIIGNSNIVGATTLNAGNRKMLDTDVKNILKLLANFIPKKKYQRYLNNYIREYVEKNGHTDSRTILFFVKLYLDNKLYKYDDKIISSLLSKLMMTTTEATENSNTVDRIGSTCVANTGITNSSDSTHNNLVNINHYTNQISKAIGNVGDIAKIGINSLIVVLDGINKSHLSIEKVNFMIETRIVNTRLLDYIMEYIYDYFIVSLPNKSEVETENSRITVSKINVYPLYLKASLFLNKRLPEVDMHNIYDYIIYHLNQNIHQFMANEEVMENFKELITYERYNNRMLYEHIMSKLSGELVDVCRNYSVVKSNTGKAHAILSKQLSNDYISFHQVGDLTFDFYSPILKEGVHILKRKHYYRMEEGEDVYLKNKAHFMLNVSQKLKIKLKLVPEHKLVENNVEV</sequence>
<dbReference type="OrthoDB" id="364798at2759"/>
<dbReference type="Proteomes" id="UP000244803">
    <property type="component" value="Chromosome 3"/>
</dbReference>
<dbReference type="AlphaFoldDB" id="A0A976M5C5"/>
<protein>
    <submittedName>
        <fullName evidence="1">SOH1-like protein</fullName>
    </submittedName>
</protein>
<proteinExistence type="predicted"/>
<evidence type="ECO:0000313" key="2">
    <source>
        <dbReference type="Proteomes" id="UP000244803"/>
    </source>
</evidence>
<accession>A0A976M5C5</accession>
<evidence type="ECO:0000313" key="1">
    <source>
        <dbReference type="EMBL" id="UKJ88745.2"/>
    </source>
</evidence>
<reference evidence="1" key="1">
    <citation type="submission" date="2022-07" db="EMBL/GenBank/DDBJ databases">
        <title>Evaluation of T. orientalis genome assembly methods using nanopore sequencing and analysis of variation between genomes.</title>
        <authorList>
            <person name="Yam J."/>
            <person name="Micallef M.L."/>
            <person name="Liu M."/>
            <person name="Djordjevic S.P."/>
            <person name="Bogema D.R."/>
            <person name="Jenkins C."/>
        </authorList>
    </citation>
    <scope>NUCLEOTIDE SEQUENCE</scope>
    <source>
        <strain evidence="1">Fish Creek</strain>
    </source>
</reference>
<organism evidence="1 2">
    <name type="scientific">Theileria orientalis</name>
    <dbReference type="NCBI Taxonomy" id="68886"/>
    <lineage>
        <taxon>Eukaryota</taxon>
        <taxon>Sar</taxon>
        <taxon>Alveolata</taxon>
        <taxon>Apicomplexa</taxon>
        <taxon>Aconoidasida</taxon>
        <taxon>Piroplasmida</taxon>
        <taxon>Theileriidae</taxon>
        <taxon>Theileria</taxon>
    </lineage>
</organism>
<dbReference type="EMBL" id="CP056066">
    <property type="protein sequence ID" value="UKJ88745.2"/>
    <property type="molecule type" value="Genomic_DNA"/>
</dbReference>
<gene>
    <name evidence="1" type="ORF">MACJ_001990</name>
</gene>
<name>A0A976M5C5_THEOR</name>